<dbReference type="Proteomes" id="UP000015354">
    <property type="component" value="Unassembled WGS sequence"/>
</dbReference>
<protein>
    <submittedName>
        <fullName evidence="1">Tetratricopeptide repeat domain 4</fullName>
    </submittedName>
</protein>
<dbReference type="OrthoDB" id="420195at2759"/>
<comment type="caution">
    <text evidence="1">The sequence shown here is derived from an EMBL/GenBank/DDBJ whole genome shotgun (WGS) entry which is preliminary data.</text>
</comment>
<dbReference type="AlphaFoldDB" id="S9W3G7"/>
<dbReference type="GO" id="GO:0051879">
    <property type="term" value="F:Hsp90 protein binding"/>
    <property type="evidence" value="ECO:0007669"/>
    <property type="project" value="TreeGrafter"/>
</dbReference>
<dbReference type="SUPFAM" id="SSF48452">
    <property type="entry name" value="TPR-like"/>
    <property type="match status" value="1"/>
</dbReference>
<organism evidence="1 2">
    <name type="scientific">Strigomonas culicis</name>
    <dbReference type="NCBI Taxonomy" id="28005"/>
    <lineage>
        <taxon>Eukaryota</taxon>
        <taxon>Discoba</taxon>
        <taxon>Euglenozoa</taxon>
        <taxon>Kinetoplastea</taxon>
        <taxon>Metakinetoplastina</taxon>
        <taxon>Trypanosomatida</taxon>
        <taxon>Trypanosomatidae</taxon>
        <taxon>Strigomonadinae</taxon>
        <taxon>Strigomonas</taxon>
    </lineage>
</organism>
<reference evidence="1 2" key="1">
    <citation type="journal article" date="2013" name="PLoS ONE">
        <title>Predicting the Proteins of Angomonas deanei, Strigomonas culicis and Their Respective Endosymbionts Reveals New Aspects of the Trypanosomatidae Family.</title>
        <authorList>
            <person name="Motta M.C."/>
            <person name="Martins A.C."/>
            <person name="de Souza S.S."/>
            <person name="Catta-Preta C.M."/>
            <person name="Silva R."/>
            <person name="Klein C.C."/>
            <person name="de Almeida L.G."/>
            <person name="de Lima Cunha O."/>
            <person name="Ciapina L.P."/>
            <person name="Brocchi M."/>
            <person name="Colabardini A.C."/>
            <person name="de Araujo Lima B."/>
            <person name="Machado C.R."/>
            <person name="de Almeida Soares C.M."/>
            <person name="Probst C.M."/>
            <person name="de Menezes C.B."/>
            <person name="Thompson C.E."/>
            <person name="Bartholomeu D.C."/>
            <person name="Gradia D.F."/>
            <person name="Pavoni D.P."/>
            <person name="Grisard E.C."/>
            <person name="Fantinatti-Garboggini F."/>
            <person name="Marchini F.K."/>
            <person name="Rodrigues-Luiz G.F."/>
            <person name="Wagner G."/>
            <person name="Goldman G.H."/>
            <person name="Fietto J.L."/>
            <person name="Elias M.C."/>
            <person name="Goldman M.H."/>
            <person name="Sagot M.F."/>
            <person name="Pereira M."/>
            <person name="Stoco P.H."/>
            <person name="de Mendonca-Neto R.P."/>
            <person name="Teixeira S.M."/>
            <person name="Maciel T.E."/>
            <person name="de Oliveira Mendes T.A."/>
            <person name="Urmenyi T.P."/>
            <person name="de Souza W."/>
            <person name="Schenkman S."/>
            <person name="de Vasconcelos A.T."/>
        </authorList>
    </citation>
    <scope>NUCLEOTIDE SEQUENCE [LARGE SCALE GENOMIC DNA]</scope>
</reference>
<accession>S9W3G7</accession>
<evidence type="ECO:0000313" key="2">
    <source>
        <dbReference type="Proteomes" id="UP000015354"/>
    </source>
</evidence>
<proteinExistence type="predicted"/>
<dbReference type="Gene3D" id="1.25.40.10">
    <property type="entry name" value="Tetratricopeptide repeat domain"/>
    <property type="match status" value="1"/>
</dbReference>
<dbReference type="GO" id="GO:0005634">
    <property type="term" value="C:nucleus"/>
    <property type="evidence" value="ECO:0007669"/>
    <property type="project" value="TreeGrafter"/>
</dbReference>
<name>S9W3G7_9TRYP</name>
<dbReference type="CDD" id="cd21377">
    <property type="entry name" value="CTWD_Cns1-like"/>
    <property type="match status" value="1"/>
</dbReference>
<dbReference type="GO" id="GO:0030544">
    <property type="term" value="F:Hsp70 protein binding"/>
    <property type="evidence" value="ECO:0007669"/>
    <property type="project" value="TreeGrafter"/>
</dbReference>
<dbReference type="GO" id="GO:0005829">
    <property type="term" value="C:cytosol"/>
    <property type="evidence" value="ECO:0007669"/>
    <property type="project" value="TreeGrafter"/>
</dbReference>
<dbReference type="EMBL" id="ATMH01001870">
    <property type="protein sequence ID" value="EPY33896.1"/>
    <property type="molecule type" value="Genomic_DNA"/>
</dbReference>
<gene>
    <name evidence="1" type="ORF">STCU_01870</name>
</gene>
<evidence type="ECO:0000313" key="1">
    <source>
        <dbReference type="EMBL" id="EPY33896.1"/>
    </source>
</evidence>
<sequence>MLRGLVQDKDLSNDQLGHIDTLQAEIDEIWNRKGDYKIDPDAWEDMPIFMEHISEEDIEKNTNCAALASIVYDEMPADEVAENRKDHGNRALKMALNPTQENRENLARAAAHSYTEALQAKGKDKALTSVIYANRALAQFIIGNYGHGLEDAQRAVLLWPSYQKAYYRAAKCAAAIKKFALALEFISKVRDMSDPPLDATAEKEFEELRVHCRAELDKVEKKKAADKRKEKVSAVKVSNIARAITSEGIQISGKPEVSSEQMNAYGNPKPYIDENRMLHVPILWMYDEYSQTDMTHDVICDASVLDVLADLLPFPWDDRGRYASPDRLVVFYKVDDGVKVPAYYEVHLDWPLLETFRSETYRMPGLMAVLHVVCKDSPLLEEYKVQRLPSNIS</sequence>
<dbReference type="PANTHER" id="PTHR46035">
    <property type="entry name" value="TETRATRICOPEPTIDE REPEAT PROTEIN 4"/>
    <property type="match status" value="1"/>
</dbReference>
<dbReference type="GO" id="GO:0006457">
    <property type="term" value="P:protein folding"/>
    <property type="evidence" value="ECO:0007669"/>
    <property type="project" value="TreeGrafter"/>
</dbReference>
<dbReference type="InterPro" id="IPR011990">
    <property type="entry name" value="TPR-like_helical_dom_sf"/>
</dbReference>
<dbReference type="PANTHER" id="PTHR46035:SF1">
    <property type="entry name" value="TETRATRICOPEPTIDE REPEAT PROTEIN 4"/>
    <property type="match status" value="1"/>
</dbReference>
<keyword evidence="2" id="KW-1185">Reference proteome</keyword>